<dbReference type="PANTHER" id="PTHR35605">
    <property type="entry name" value="ECP2 EFFECTOR PROTEIN DOMAIN-CONTAINING PROTEIN-RELATED"/>
    <property type="match status" value="1"/>
</dbReference>
<accession>A0ABR3DGH7</accession>
<comment type="caution">
    <text evidence="2">The sequence shown here is derived from an EMBL/GenBank/DDBJ whole genome shotgun (WGS) entry which is preliminary data.</text>
</comment>
<proteinExistence type="predicted"/>
<protein>
    <submittedName>
        <fullName evidence="2">Uncharacterized protein</fullName>
    </submittedName>
</protein>
<keyword evidence="3" id="KW-1185">Reference proteome</keyword>
<evidence type="ECO:0000256" key="1">
    <source>
        <dbReference type="SAM" id="SignalP"/>
    </source>
</evidence>
<dbReference type="PANTHER" id="PTHR35605:SF1">
    <property type="entry name" value="ECP2 EFFECTOR PROTEIN DOMAIN-CONTAINING PROTEIN-RELATED"/>
    <property type="match status" value="1"/>
</dbReference>
<dbReference type="EMBL" id="JAVLET010000003">
    <property type="protein sequence ID" value="KAL0471788.1"/>
    <property type="molecule type" value="Genomic_DNA"/>
</dbReference>
<feature type="signal peptide" evidence="1">
    <location>
        <begin position="1"/>
        <end position="22"/>
    </location>
</feature>
<sequence>MFITRALLGLALAVAFPPTIAAQFTTSLLTPNTTKPTIQLRNQNGTASALPSSSKTFQSSTTDIVVARDVEDPDKISPTWIGKACPGAQKHNLEVPEDWAWARAFESKVNIWYLQGVPGMPKNGKGPRNCGRVACRGDSAVYWCNNDPGQERELPGYGWIAEGADALWRDARCWRDPNTFAFEREGRIRGEIYSDETWSVFIRGEDCLKPGKTS</sequence>
<feature type="chain" id="PRO_5046972042" evidence="1">
    <location>
        <begin position="23"/>
        <end position="214"/>
    </location>
</feature>
<evidence type="ECO:0000313" key="3">
    <source>
        <dbReference type="Proteomes" id="UP001451303"/>
    </source>
</evidence>
<organism evidence="2 3">
    <name type="scientific">Neurospora intermedia</name>
    <dbReference type="NCBI Taxonomy" id="5142"/>
    <lineage>
        <taxon>Eukaryota</taxon>
        <taxon>Fungi</taxon>
        <taxon>Dikarya</taxon>
        <taxon>Ascomycota</taxon>
        <taxon>Pezizomycotina</taxon>
        <taxon>Sordariomycetes</taxon>
        <taxon>Sordariomycetidae</taxon>
        <taxon>Sordariales</taxon>
        <taxon>Sordariaceae</taxon>
        <taxon>Neurospora</taxon>
    </lineage>
</organism>
<dbReference type="Proteomes" id="UP001451303">
    <property type="component" value="Unassembled WGS sequence"/>
</dbReference>
<reference evidence="2 3" key="1">
    <citation type="submission" date="2023-09" db="EMBL/GenBank/DDBJ databases">
        <title>Multi-omics analysis of a traditional fermented food reveals byproduct-associated fungal strains for waste-to-food upcycling.</title>
        <authorList>
            <consortium name="Lawrence Berkeley National Laboratory"/>
            <person name="Rekdal V.M."/>
            <person name="Villalobos-Escobedo J.M."/>
            <person name="Rodriguez-Valeron N."/>
            <person name="Garcia M.O."/>
            <person name="Vasquez D.P."/>
            <person name="Damayanti I."/>
            <person name="Sorensen P.M."/>
            <person name="Baidoo E.E."/>
            <person name="De Carvalho A.C."/>
            <person name="Riley R."/>
            <person name="Lipzen A."/>
            <person name="He G."/>
            <person name="Yan M."/>
            <person name="Haridas S."/>
            <person name="Daum C."/>
            <person name="Yoshinaga Y."/>
            <person name="Ng V."/>
            <person name="Grigoriev I.V."/>
            <person name="Munk R."/>
            <person name="Nuraida L."/>
            <person name="Wijaya C.H."/>
            <person name="Morales P.-C."/>
            <person name="Keasling J.D."/>
        </authorList>
    </citation>
    <scope>NUCLEOTIDE SEQUENCE [LARGE SCALE GENOMIC DNA]</scope>
    <source>
        <strain evidence="2 3">FGSC 2613</strain>
    </source>
</reference>
<gene>
    <name evidence="2" type="ORF">QR685DRAFT_561492</name>
</gene>
<keyword evidence="1" id="KW-0732">Signal</keyword>
<evidence type="ECO:0000313" key="2">
    <source>
        <dbReference type="EMBL" id="KAL0471788.1"/>
    </source>
</evidence>
<name>A0ABR3DGH7_NEUIN</name>